<accession>A0A229URL3</accession>
<keyword evidence="2" id="KW-1185">Reference proteome</keyword>
<gene>
    <name evidence="1" type="ORF">CF651_11345</name>
</gene>
<dbReference type="Proteomes" id="UP000215509">
    <property type="component" value="Unassembled WGS sequence"/>
</dbReference>
<dbReference type="RefSeq" id="WP_094014976.1">
    <property type="nucleotide sequence ID" value="NZ_NMQW01000017.1"/>
</dbReference>
<dbReference type="EMBL" id="NMQW01000017">
    <property type="protein sequence ID" value="OXM85825.1"/>
    <property type="molecule type" value="Genomic_DNA"/>
</dbReference>
<sequence>MADEKRNLIEDMLMLRVKWQADSEYPPKIQAAWLEAVERAIAAEENQRLLITAMEQIMEISVKGARDSEKILEIAEQAVRRVKYISSK</sequence>
<evidence type="ECO:0000313" key="1">
    <source>
        <dbReference type="EMBL" id="OXM85825.1"/>
    </source>
</evidence>
<proteinExistence type="predicted"/>
<dbReference type="AlphaFoldDB" id="A0A229URL3"/>
<protein>
    <submittedName>
        <fullName evidence="1">Uncharacterized protein</fullName>
    </submittedName>
</protein>
<name>A0A229URL3_9BACL</name>
<evidence type="ECO:0000313" key="2">
    <source>
        <dbReference type="Proteomes" id="UP000215509"/>
    </source>
</evidence>
<organism evidence="1 2">
    <name type="scientific">Paenibacillus rigui</name>
    <dbReference type="NCBI Taxonomy" id="554312"/>
    <lineage>
        <taxon>Bacteria</taxon>
        <taxon>Bacillati</taxon>
        <taxon>Bacillota</taxon>
        <taxon>Bacilli</taxon>
        <taxon>Bacillales</taxon>
        <taxon>Paenibacillaceae</taxon>
        <taxon>Paenibacillus</taxon>
    </lineage>
</organism>
<comment type="caution">
    <text evidence="1">The sequence shown here is derived from an EMBL/GenBank/DDBJ whole genome shotgun (WGS) entry which is preliminary data.</text>
</comment>
<reference evidence="1 2" key="1">
    <citation type="submission" date="2017-07" db="EMBL/GenBank/DDBJ databases">
        <title>Genome sequencing and assembly of Paenibacillus rigui.</title>
        <authorList>
            <person name="Mayilraj S."/>
        </authorList>
    </citation>
    <scope>NUCLEOTIDE SEQUENCE [LARGE SCALE GENOMIC DNA]</scope>
    <source>
        <strain evidence="1 2">JCM 16352</strain>
    </source>
</reference>